<keyword evidence="1" id="KW-0472">Membrane</keyword>
<reference evidence="4 5" key="1">
    <citation type="submission" date="2020-08" db="EMBL/GenBank/DDBJ databases">
        <title>Sequencing the genomes of 1000 actinobacteria strains.</title>
        <authorList>
            <person name="Klenk H.-P."/>
        </authorList>
    </citation>
    <scope>NUCLEOTIDE SEQUENCE [LARGE SCALE GENOMIC DNA]</scope>
    <source>
        <strain evidence="4 5">DSM 45272</strain>
    </source>
</reference>
<comment type="caution">
    <text evidence="4">The sequence shown here is derived from an EMBL/GenBank/DDBJ whole genome shotgun (WGS) entry which is preliminary data.</text>
</comment>
<sequence>MFRIAALAALLTLTTVVTAPAAHAATPASAAGVFDEVIPRSLAEHHIPGAAVVVVEGDKTVFSAGYGVSSIDTQAKVDPERTGFLINSVGKSIAATAAMQLVEQGKLALDADVNTYLKSFRLPDTFPGRPVTLFSLLTHTAGFEDHVYRMFTPRDEKLPPLAEHLATEIPTRVRPPGEHTAYSNYGYALTGHLVELASGQPYADYVRQHIFEPLGMKNSSVAQPTPDVSPATGYRWDGSAQVVPPANFGPEPPAGDGNVATPADMGRYLSANLVPGTFSRDLLDQMHGARFRNDPRLTGMGFGFSERRLNGLRLVEKTGDSPGFLSVLELIPEKNTGVYLVFNGGAFSGDAAAVTFKALKAFLDRLHPAASVSAPKPLAGDVSRFEGSYNSTRLDFDSFTKVRALAGAISVTADGDGVLTTSGLGEGIRRWTQTEPGLFTDEGGERIAFRESGGGVLLFSGDDPNSSYERMSWLESSSTHLLILGIALLLLLGALAWWPIRAFVRRGRERHPSGARFATVAAWSAALAVTLFVGGFALLMSDFSGAAVALTSGHSPLLSVTLLLPNVVLLLTGAAVVCTALAWLRGWWNTSARITYTVISLALAAFLGVIASYHLVGLPYLA</sequence>
<evidence type="ECO:0000313" key="5">
    <source>
        <dbReference type="Proteomes" id="UP000580861"/>
    </source>
</evidence>
<evidence type="ECO:0000256" key="1">
    <source>
        <dbReference type="SAM" id="Phobius"/>
    </source>
</evidence>
<feature type="transmembrane region" description="Helical" evidence="1">
    <location>
        <begin position="481"/>
        <end position="500"/>
    </location>
</feature>
<dbReference type="RefSeq" id="WP_184896247.1">
    <property type="nucleotide sequence ID" value="NZ_JACHMX010000001.1"/>
</dbReference>
<name>A0A841B486_9PSEU</name>
<accession>A0A841B486</accession>
<dbReference type="PANTHER" id="PTHR46825">
    <property type="entry name" value="D-ALANYL-D-ALANINE-CARBOXYPEPTIDASE/ENDOPEPTIDASE AMPH"/>
    <property type="match status" value="1"/>
</dbReference>
<evidence type="ECO:0000313" key="4">
    <source>
        <dbReference type="EMBL" id="MBB5853208.1"/>
    </source>
</evidence>
<organism evidence="4 5">
    <name type="scientific">Amycolatopsis umgeniensis</name>
    <dbReference type="NCBI Taxonomy" id="336628"/>
    <lineage>
        <taxon>Bacteria</taxon>
        <taxon>Bacillati</taxon>
        <taxon>Actinomycetota</taxon>
        <taxon>Actinomycetes</taxon>
        <taxon>Pseudonocardiales</taxon>
        <taxon>Pseudonocardiaceae</taxon>
        <taxon>Amycolatopsis</taxon>
    </lineage>
</organism>
<keyword evidence="1" id="KW-0812">Transmembrane</keyword>
<dbReference type="InterPro" id="IPR012338">
    <property type="entry name" value="Beta-lactam/transpept-like"/>
</dbReference>
<proteinExistence type="predicted"/>
<dbReference type="PANTHER" id="PTHR46825:SF9">
    <property type="entry name" value="BETA-LACTAMASE-RELATED DOMAIN-CONTAINING PROTEIN"/>
    <property type="match status" value="1"/>
</dbReference>
<dbReference type="InterPro" id="IPR050491">
    <property type="entry name" value="AmpC-like"/>
</dbReference>
<keyword evidence="5" id="KW-1185">Reference proteome</keyword>
<feature type="transmembrane region" description="Helical" evidence="1">
    <location>
        <begin position="560"/>
        <end position="584"/>
    </location>
</feature>
<gene>
    <name evidence="4" type="ORF">HDA45_003295</name>
</gene>
<feature type="chain" id="PRO_5032823967" evidence="2">
    <location>
        <begin position="25"/>
        <end position="622"/>
    </location>
</feature>
<feature type="domain" description="Beta-lactamase-related" evidence="3">
    <location>
        <begin position="34"/>
        <end position="351"/>
    </location>
</feature>
<keyword evidence="1" id="KW-1133">Transmembrane helix</keyword>
<dbReference type="InterPro" id="IPR001466">
    <property type="entry name" value="Beta-lactam-related"/>
</dbReference>
<dbReference type="SUPFAM" id="SSF56601">
    <property type="entry name" value="beta-lactamase/transpeptidase-like"/>
    <property type="match status" value="1"/>
</dbReference>
<dbReference type="Gene3D" id="3.40.710.10">
    <property type="entry name" value="DD-peptidase/beta-lactamase superfamily"/>
    <property type="match status" value="1"/>
</dbReference>
<dbReference type="Pfam" id="PF00144">
    <property type="entry name" value="Beta-lactamase"/>
    <property type="match status" value="1"/>
</dbReference>
<protein>
    <submittedName>
        <fullName evidence="4">CubicO group peptidase (Beta-lactamase class C family)</fullName>
    </submittedName>
</protein>
<dbReference type="AlphaFoldDB" id="A0A841B486"/>
<feature type="transmembrane region" description="Helical" evidence="1">
    <location>
        <begin position="596"/>
        <end position="616"/>
    </location>
</feature>
<keyword evidence="2" id="KW-0732">Signal</keyword>
<evidence type="ECO:0000259" key="3">
    <source>
        <dbReference type="Pfam" id="PF00144"/>
    </source>
</evidence>
<dbReference type="EMBL" id="JACHMX010000001">
    <property type="protein sequence ID" value="MBB5853208.1"/>
    <property type="molecule type" value="Genomic_DNA"/>
</dbReference>
<dbReference type="Proteomes" id="UP000580861">
    <property type="component" value="Unassembled WGS sequence"/>
</dbReference>
<evidence type="ECO:0000256" key="2">
    <source>
        <dbReference type="SAM" id="SignalP"/>
    </source>
</evidence>
<feature type="signal peptide" evidence="2">
    <location>
        <begin position="1"/>
        <end position="24"/>
    </location>
</feature>
<feature type="transmembrane region" description="Helical" evidence="1">
    <location>
        <begin position="520"/>
        <end position="540"/>
    </location>
</feature>